<evidence type="ECO:0000256" key="6">
    <source>
        <dbReference type="ARBA" id="ARBA00023034"/>
    </source>
</evidence>
<protein>
    <recommendedName>
        <fullName evidence="9">Carbohydrate sulfotransferase</fullName>
        <ecNumber evidence="9">2.8.2.-</ecNumber>
    </recommendedName>
</protein>
<keyword evidence="8 9" id="KW-0325">Glycoprotein</keyword>
<dbReference type="GO" id="GO:0016051">
    <property type="term" value="P:carbohydrate biosynthetic process"/>
    <property type="evidence" value="ECO:0007669"/>
    <property type="project" value="InterPro"/>
</dbReference>
<keyword evidence="7" id="KW-0472">Membrane</keyword>
<evidence type="ECO:0000256" key="8">
    <source>
        <dbReference type="ARBA" id="ARBA00023180"/>
    </source>
</evidence>
<evidence type="ECO:0000313" key="11">
    <source>
        <dbReference type="Proteomes" id="UP000735302"/>
    </source>
</evidence>
<dbReference type="Pfam" id="PF03567">
    <property type="entry name" value="Sulfotransfer_2"/>
    <property type="match status" value="1"/>
</dbReference>
<keyword evidence="3 9" id="KW-0808">Transferase</keyword>
<evidence type="ECO:0000256" key="5">
    <source>
        <dbReference type="ARBA" id="ARBA00022989"/>
    </source>
</evidence>
<comment type="similarity">
    <text evidence="2 9">Belongs to the sulfotransferase 2 family.</text>
</comment>
<organism evidence="10 11">
    <name type="scientific">Plakobranchus ocellatus</name>
    <dbReference type="NCBI Taxonomy" id="259542"/>
    <lineage>
        <taxon>Eukaryota</taxon>
        <taxon>Metazoa</taxon>
        <taxon>Spiralia</taxon>
        <taxon>Lophotrochozoa</taxon>
        <taxon>Mollusca</taxon>
        <taxon>Gastropoda</taxon>
        <taxon>Heterobranchia</taxon>
        <taxon>Euthyneura</taxon>
        <taxon>Panpulmonata</taxon>
        <taxon>Sacoglossa</taxon>
        <taxon>Placobranchoidea</taxon>
        <taxon>Plakobranchidae</taxon>
        <taxon>Plakobranchus</taxon>
    </lineage>
</organism>
<comment type="caution">
    <text evidence="10">The sequence shown here is derived from an EMBL/GenBank/DDBJ whole genome shotgun (WGS) entry which is preliminary data.</text>
</comment>
<evidence type="ECO:0000313" key="10">
    <source>
        <dbReference type="EMBL" id="GFO35947.1"/>
    </source>
</evidence>
<dbReference type="PANTHER" id="PTHR12137:SF54">
    <property type="entry name" value="CARBOHYDRATE SULFOTRANSFERASE"/>
    <property type="match status" value="1"/>
</dbReference>
<keyword evidence="4" id="KW-0812">Transmembrane</keyword>
<evidence type="ECO:0000256" key="1">
    <source>
        <dbReference type="ARBA" id="ARBA00004323"/>
    </source>
</evidence>
<keyword evidence="9" id="KW-0119">Carbohydrate metabolism</keyword>
<keyword evidence="5" id="KW-1133">Transmembrane helix</keyword>
<keyword evidence="6 9" id="KW-0333">Golgi apparatus</keyword>
<dbReference type="PANTHER" id="PTHR12137">
    <property type="entry name" value="CARBOHYDRATE SULFOTRANSFERASE"/>
    <property type="match status" value="1"/>
</dbReference>
<dbReference type="EMBL" id="BLXT01007028">
    <property type="protein sequence ID" value="GFO35947.1"/>
    <property type="molecule type" value="Genomic_DNA"/>
</dbReference>
<comment type="subcellular location">
    <subcellularLocation>
        <location evidence="1 9">Golgi apparatus membrane</location>
        <topology evidence="1 9">Single-pass type II membrane protein</topology>
    </subcellularLocation>
</comment>
<proteinExistence type="inferred from homology"/>
<reference evidence="10 11" key="1">
    <citation type="journal article" date="2021" name="Elife">
        <title>Chloroplast acquisition without the gene transfer in kleptoplastic sea slugs, Plakobranchus ocellatus.</title>
        <authorList>
            <person name="Maeda T."/>
            <person name="Takahashi S."/>
            <person name="Yoshida T."/>
            <person name="Shimamura S."/>
            <person name="Takaki Y."/>
            <person name="Nagai Y."/>
            <person name="Toyoda A."/>
            <person name="Suzuki Y."/>
            <person name="Arimoto A."/>
            <person name="Ishii H."/>
            <person name="Satoh N."/>
            <person name="Nishiyama T."/>
            <person name="Hasebe M."/>
            <person name="Maruyama T."/>
            <person name="Minagawa J."/>
            <person name="Obokata J."/>
            <person name="Shigenobu S."/>
        </authorList>
    </citation>
    <scope>NUCLEOTIDE SEQUENCE [LARGE SCALE GENOMIC DNA]</scope>
</reference>
<sequence>MSLRKPLDPHFAPINQHCNPCRVQYGLVGKMETFVDDTRAILNAVNVDLNHITGATIDFDHENDISIISDVIKRTSRYLRRSNPSCLSQNDVLKTIWLTFQTRGFISTAYPFPSELLVKDSNSTLEIFEALAKSASRSSFTSNDQRRRQREEAMLLAFGSVPASVLEQLASAFNKDCELFDYSCNITDRFLKNL</sequence>
<dbReference type="InterPro" id="IPR018011">
    <property type="entry name" value="Carb_sulfotrans_8-10"/>
</dbReference>
<keyword evidence="9" id="KW-0735">Signal-anchor</keyword>
<dbReference type="AlphaFoldDB" id="A0AAV4CVK7"/>
<dbReference type="GO" id="GO:0000139">
    <property type="term" value="C:Golgi membrane"/>
    <property type="evidence" value="ECO:0007669"/>
    <property type="project" value="UniProtKB-SubCell"/>
</dbReference>
<accession>A0AAV4CVK7</accession>
<evidence type="ECO:0000256" key="9">
    <source>
        <dbReference type="RuleBase" id="RU364020"/>
    </source>
</evidence>
<name>A0AAV4CVK7_9GAST</name>
<gene>
    <name evidence="10" type="ORF">PoB_006245200</name>
</gene>
<keyword evidence="11" id="KW-1185">Reference proteome</keyword>
<dbReference type="GO" id="GO:0008146">
    <property type="term" value="F:sulfotransferase activity"/>
    <property type="evidence" value="ECO:0007669"/>
    <property type="project" value="InterPro"/>
</dbReference>
<evidence type="ECO:0000256" key="7">
    <source>
        <dbReference type="ARBA" id="ARBA00023136"/>
    </source>
</evidence>
<dbReference type="Proteomes" id="UP000735302">
    <property type="component" value="Unassembled WGS sequence"/>
</dbReference>
<evidence type="ECO:0000256" key="4">
    <source>
        <dbReference type="ARBA" id="ARBA00022692"/>
    </source>
</evidence>
<dbReference type="InterPro" id="IPR005331">
    <property type="entry name" value="Sulfotransferase"/>
</dbReference>
<dbReference type="EC" id="2.8.2.-" evidence="9"/>
<evidence type="ECO:0000256" key="3">
    <source>
        <dbReference type="ARBA" id="ARBA00022679"/>
    </source>
</evidence>
<evidence type="ECO:0000256" key="2">
    <source>
        <dbReference type="ARBA" id="ARBA00006339"/>
    </source>
</evidence>